<proteinExistence type="predicted"/>
<comment type="caution">
    <text evidence="1">The sequence shown here is derived from an EMBL/GenBank/DDBJ whole genome shotgun (WGS) entry which is preliminary data.</text>
</comment>
<accession>A0ABU9VNQ9</accession>
<keyword evidence="2" id="KW-1185">Reference proteome</keyword>
<dbReference type="Proteomes" id="UP001418796">
    <property type="component" value="Unassembled WGS sequence"/>
</dbReference>
<evidence type="ECO:0000313" key="1">
    <source>
        <dbReference type="EMBL" id="MEN0645532.1"/>
    </source>
</evidence>
<dbReference type="RefSeq" id="WP_343132200.1">
    <property type="nucleotide sequence ID" value="NZ_JBCITK010000002.1"/>
</dbReference>
<sequence length="166" mass="19339">MSQAEDYLYKKYNNLENHIQGVTQPSTVIEQTLVDLISFFKSPDTQIFNLNNLYLSLKNEDLFNAINAITIFFMKDSGNMTDGTNVIPDLIKEEKIFYSTMLSKFLIEHGFESYSPQKVVVYAKRKMDKPSFNKIPQPDFYDVANKPYWFESTAAKFVEENKDKLK</sequence>
<protein>
    <submittedName>
        <fullName evidence="1">Uncharacterized protein</fullName>
    </submittedName>
</protein>
<gene>
    <name evidence="1" type="ORF">MKY91_20415</name>
</gene>
<name>A0ABU9VNQ9_9BACI</name>
<dbReference type="EMBL" id="JBCITK010000002">
    <property type="protein sequence ID" value="MEN0645532.1"/>
    <property type="molecule type" value="Genomic_DNA"/>
</dbReference>
<reference evidence="1 2" key="1">
    <citation type="submission" date="2024-03" db="EMBL/GenBank/DDBJ databases">
        <title>Bacilli Hybrid Assemblies.</title>
        <authorList>
            <person name="Kovac J."/>
        </authorList>
    </citation>
    <scope>NUCLEOTIDE SEQUENCE [LARGE SCALE GENOMIC DNA]</scope>
    <source>
        <strain evidence="1 2">FSL R7-0666</strain>
    </source>
</reference>
<evidence type="ECO:0000313" key="2">
    <source>
        <dbReference type="Proteomes" id="UP001418796"/>
    </source>
</evidence>
<organism evidence="1 2">
    <name type="scientific">Alkalicoccobacillus gibsonii</name>
    <dbReference type="NCBI Taxonomy" id="79881"/>
    <lineage>
        <taxon>Bacteria</taxon>
        <taxon>Bacillati</taxon>
        <taxon>Bacillota</taxon>
        <taxon>Bacilli</taxon>
        <taxon>Bacillales</taxon>
        <taxon>Bacillaceae</taxon>
        <taxon>Alkalicoccobacillus</taxon>
    </lineage>
</organism>